<dbReference type="Pfam" id="PF02518">
    <property type="entry name" value="HATPase_c"/>
    <property type="match status" value="1"/>
</dbReference>
<feature type="domain" description="HAMP" evidence="15">
    <location>
        <begin position="177"/>
        <end position="230"/>
    </location>
</feature>
<evidence type="ECO:0000256" key="5">
    <source>
        <dbReference type="ARBA" id="ARBA00022679"/>
    </source>
</evidence>
<evidence type="ECO:0000256" key="2">
    <source>
        <dbReference type="ARBA" id="ARBA00004141"/>
    </source>
</evidence>
<evidence type="ECO:0000256" key="3">
    <source>
        <dbReference type="ARBA" id="ARBA00012438"/>
    </source>
</evidence>
<evidence type="ECO:0000256" key="4">
    <source>
        <dbReference type="ARBA" id="ARBA00022553"/>
    </source>
</evidence>
<accession>A0A235EKR8</accession>
<evidence type="ECO:0000256" key="6">
    <source>
        <dbReference type="ARBA" id="ARBA00022692"/>
    </source>
</evidence>
<dbReference type="Gene3D" id="3.30.565.10">
    <property type="entry name" value="Histidine kinase-like ATPase, C-terminal domain"/>
    <property type="match status" value="1"/>
</dbReference>
<dbReference type="PANTHER" id="PTHR45436">
    <property type="entry name" value="SENSOR HISTIDINE KINASE YKOH"/>
    <property type="match status" value="1"/>
</dbReference>
<dbReference type="OrthoDB" id="8554694at2"/>
<dbReference type="SMART" id="SM00387">
    <property type="entry name" value="HATPase_c"/>
    <property type="match status" value="1"/>
</dbReference>
<keyword evidence="12 13" id="KW-0472">Membrane</keyword>
<dbReference type="SMART" id="SM00388">
    <property type="entry name" value="HisKA"/>
    <property type="match status" value="1"/>
</dbReference>
<dbReference type="PANTHER" id="PTHR45436:SF14">
    <property type="entry name" value="SENSOR PROTEIN QSEC"/>
    <property type="match status" value="1"/>
</dbReference>
<dbReference type="GO" id="GO:0005524">
    <property type="term" value="F:ATP binding"/>
    <property type="evidence" value="ECO:0007669"/>
    <property type="project" value="UniProtKB-KW"/>
</dbReference>
<evidence type="ECO:0000313" key="17">
    <source>
        <dbReference type="Proteomes" id="UP000215441"/>
    </source>
</evidence>
<dbReference type="InterPro" id="IPR050428">
    <property type="entry name" value="TCS_sensor_his_kinase"/>
</dbReference>
<comment type="subcellular location">
    <subcellularLocation>
        <location evidence="2">Membrane</location>
        <topology evidence="2">Multi-pass membrane protein</topology>
    </subcellularLocation>
</comment>
<sequence>MKKTLGLRLVAALLLAFALISVLVIAMNYWNARTQLDKQSSAAPLASVLIKSLDALDDAEDATAVLQAFIAELNRVRQEVVPGSASVSVRLERHGGGTVYESGRDLRNQTAPTGLSRLDIDGHPHVAYSAQGQRWNLLVLEPLLTDLELLEWLLGEVGMSLLIALPVLLLTLWLAVRSGLRPLRQFSQRIEALDTRRDLQPLGADLRYAELQPLGRAFDALLARLREHLALERAFVHDAAHGLRTPLAALSAQAHVLLGSPDEASRAAAAQALQQGLQRTAHLGQQLLDLSALDPTRSGDAQDIDVCELAAGVLLDAHADAKRRSVTLALEGPESLAWHGEPLPLQSILQNLVDNALRYGATRVELSIEQHQGGIRLAVRDNGPGIAPALHTQVFERFWRGTGHDEPGTGLGLTIVAQAAERLHARLWLDEGLDGRGVGFVLDLGGVQPEG</sequence>
<dbReference type="PROSITE" id="PS50885">
    <property type="entry name" value="HAMP"/>
    <property type="match status" value="1"/>
</dbReference>
<evidence type="ECO:0000256" key="8">
    <source>
        <dbReference type="ARBA" id="ARBA00022777"/>
    </source>
</evidence>
<dbReference type="PRINTS" id="PR00344">
    <property type="entry name" value="BCTRLSENSOR"/>
</dbReference>
<comment type="catalytic activity">
    <reaction evidence="1">
        <text>ATP + protein L-histidine = ADP + protein N-phospho-L-histidine.</text>
        <dbReference type="EC" id="2.7.13.3"/>
    </reaction>
</comment>
<evidence type="ECO:0000256" key="7">
    <source>
        <dbReference type="ARBA" id="ARBA00022741"/>
    </source>
</evidence>
<dbReference type="PROSITE" id="PS50109">
    <property type="entry name" value="HIS_KIN"/>
    <property type="match status" value="1"/>
</dbReference>
<evidence type="ECO:0000313" key="16">
    <source>
        <dbReference type="EMBL" id="OYD49157.1"/>
    </source>
</evidence>
<dbReference type="InterPro" id="IPR003594">
    <property type="entry name" value="HATPase_dom"/>
</dbReference>
<dbReference type="InterPro" id="IPR003661">
    <property type="entry name" value="HisK_dim/P_dom"/>
</dbReference>
<keyword evidence="7" id="KW-0547">Nucleotide-binding</keyword>
<keyword evidence="9" id="KW-0067">ATP-binding</keyword>
<evidence type="ECO:0000256" key="13">
    <source>
        <dbReference type="SAM" id="Phobius"/>
    </source>
</evidence>
<keyword evidence="8" id="KW-0418">Kinase</keyword>
<dbReference type="EC" id="2.7.13.3" evidence="3"/>
<keyword evidence="10 13" id="KW-1133">Transmembrane helix</keyword>
<evidence type="ECO:0000256" key="9">
    <source>
        <dbReference type="ARBA" id="ARBA00022840"/>
    </source>
</evidence>
<evidence type="ECO:0000256" key="12">
    <source>
        <dbReference type="ARBA" id="ARBA00023136"/>
    </source>
</evidence>
<dbReference type="GO" id="GO:0000155">
    <property type="term" value="F:phosphorelay sensor kinase activity"/>
    <property type="evidence" value="ECO:0007669"/>
    <property type="project" value="InterPro"/>
</dbReference>
<keyword evidence="4" id="KW-0597">Phosphoprotein</keyword>
<dbReference type="CDD" id="cd00075">
    <property type="entry name" value="HATPase"/>
    <property type="match status" value="1"/>
</dbReference>
<comment type="caution">
    <text evidence="16">The sequence shown here is derived from an EMBL/GenBank/DDBJ whole genome shotgun (WGS) entry which is preliminary data.</text>
</comment>
<keyword evidence="11" id="KW-0902">Two-component regulatory system</keyword>
<dbReference type="RefSeq" id="WP_094290575.1">
    <property type="nucleotide sequence ID" value="NZ_NOIG01000010.1"/>
</dbReference>
<dbReference type="EMBL" id="NOIG01000010">
    <property type="protein sequence ID" value="OYD49157.1"/>
    <property type="molecule type" value="Genomic_DNA"/>
</dbReference>
<proteinExistence type="predicted"/>
<name>A0A235EKR8_9BURK</name>
<gene>
    <name evidence="16" type="ORF">CBY09_15965</name>
</gene>
<evidence type="ECO:0000259" key="14">
    <source>
        <dbReference type="PROSITE" id="PS50109"/>
    </source>
</evidence>
<dbReference type="InterPro" id="IPR004358">
    <property type="entry name" value="Sig_transdc_His_kin-like_C"/>
</dbReference>
<dbReference type="InterPro" id="IPR036890">
    <property type="entry name" value="HATPase_C_sf"/>
</dbReference>
<keyword evidence="6 13" id="KW-0812">Transmembrane</keyword>
<dbReference type="GO" id="GO:0005886">
    <property type="term" value="C:plasma membrane"/>
    <property type="evidence" value="ECO:0007669"/>
    <property type="project" value="TreeGrafter"/>
</dbReference>
<dbReference type="AlphaFoldDB" id="A0A235EKR8"/>
<dbReference type="SUPFAM" id="SSF47384">
    <property type="entry name" value="Homodimeric domain of signal transducing histidine kinase"/>
    <property type="match status" value="1"/>
</dbReference>
<keyword evidence="17" id="KW-1185">Reference proteome</keyword>
<feature type="domain" description="Histidine kinase" evidence="14">
    <location>
        <begin position="238"/>
        <end position="448"/>
    </location>
</feature>
<evidence type="ECO:0000256" key="10">
    <source>
        <dbReference type="ARBA" id="ARBA00022989"/>
    </source>
</evidence>
<reference evidence="16 17" key="1">
    <citation type="submission" date="2017-07" db="EMBL/GenBank/DDBJ databases">
        <title>Acidovorax KNDSW TSA 6 genome sequence and assembly.</title>
        <authorList>
            <person name="Mayilraj S."/>
        </authorList>
    </citation>
    <scope>NUCLEOTIDE SEQUENCE [LARGE SCALE GENOMIC DNA]</scope>
    <source>
        <strain evidence="16 17">KNDSW-TSA6</strain>
    </source>
</reference>
<keyword evidence="5" id="KW-0808">Transferase</keyword>
<evidence type="ECO:0000256" key="1">
    <source>
        <dbReference type="ARBA" id="ARBA00000085"/>
    </source>
</evidence>
<protein>
    <recommendedName>
        <fullName evidence="3">histidine kinase</fullName>
        <ecNumber evidence="3">2.7.13.3</ecNumber>
    </recommendedName>
</protein>
<dbReference type="CDD" id="cd00082">
    <property type="entry name" value="HisKA"/>
    <property type="match status" value="1"/>
</dbReference>
<evidence type="ECO:0000259" key="15">
    <source>
        <dbReference type="PROSITE" id="PS50885"/>
    </source>
</evidence>
<dbReference type="Gene3D" id="1.10.287.130">
    <property type="match status" value="1"/>
</dbReference>
<dbReference type="InterPro" id="IPR003660">
    <property type="entry name" value="HAMP_dom"/>
</dbReference>
<dbReference type="Proteomes" id="UP000215441">
    <property type="component" value="Unassembled WGS sequence"/>
</dbReference>
<dbReference type="InterPro" id="IPR036097">
    <property type="entry name" value="HisK_dim/P_sf"/>
</dbReference>
<dbReference type="Pfam" id="PF00512">
    <property type="entry name" value="HisKA"/>
    <property type="match status" value="1"/>
</dbReference>
<evidence type="ECO:0000256" key="11">
    <source>
        <dbReference type="ARBA" id="ARBA00023012"/>
    </source>
</evidence>
<dbReference type="SUPFAM" id="SSF55874">
    <property type="entry name" value="ATPase domain of HSP90 chaperone/DNA topoisomerase II/histidine kinase"/>
    <property type="match status" value="1"/>
</dbReference>
<organism evidence="16 17">
    <name type="scientific">Acidovorax kalamii</name>
    <dbReference type="NCBI Taxonomy" id="2004485"/>
    <lineage>
        <taxon>Bacteria</taxon>
        <taxon>Pseudomonadati</taxon>
        <taxon>Pseudomonadota</taxon>
        <taxon>Betaproteobacteria</taxon>
        <taxon>Burkholderiales</taxon>
        <taxon>Comamonadaceae</taxon>
        <taxon>Acidovorax</taxon>
    </lineage>
</organism>
<feature type="transmembrane region" description="Helical" evidence="13">
    <location>
        <begin position="152"/>
        <end position="176"/>
    </location>
</feature>
<dbReference type="InterPro" id="IPR005467">
    <property type="entry name" value="His_kinase_dom"/>
</dbReference>